<keyword evidence="1" id="KW-1133">Transmembrane helix</keyword>
<feature type="transmembrane region" description="Helical" evidence="1">
    <location>
        <begin position="151"/>
        <end position="173"/>
    </location>
</feature>
<accession>A0A6J2TAW6</accession>
<feature type="signal peptide" evidence="2">
    <location>
        <begin position="1"/>
        <end position="18"/>
    </location>
</feature>
<dbReference type="Proteomes" id="UP000504634">
    <property type="component" value="Unplaced"/>
</dbReference>
<dbReference type="RefSeq" id="XP_030372248.1">
    <property type="nucleotide sequence ID" value="XM_030516388.1"/>
</dbReference>
<keyword evidence="1" id="KW-0472">Membrane</keyword>
<evidence type="ECO:0000256" key="2">
    <source>
        <dbReference type="SAM" id="SignalP"/>
    </source>
</evidence>
<dbReference type="CTD" id="5740507"/>
<feature type="chain" id="PRO_5026994730" evidence="2">
    <location>
        <begin position="19"/>
        <end position="304"/>
    </location>
</feature>
<sequence>MSLHVLLCVCHIITFFNAQKSFCEFCGLFNIRYVEKTHSFANAQQVVTYLVCIIATFSILFCYIFRESMNTDRYTFQLYVLTGLVFLISRPYLLDVLNQMIQVHRFLEMALGELMCTSVVRASIWAYVFTGELIMILYWQLSTYNAMGRCLLFFVLLFHYLQMMLHVNCYLWLTCLHVAMNRVFTELLTYKQRLKMLRLVLCAQPSLRRIEEAMQKYFNYYITMSLVEIRYVSNQLVLLATLLLVAREFSKERRLFEQNLWLLINKPHDFYRRLQDYKFFKPYIKRLDRRLDIVDFMVCISATH</sequence>
<dbReference type="GeneID" id="115622447"/>
<keyword evidence="1" id="KW-0812">Transmembrane</keyword>
<reference evidence="4" key="1">
    <citation type="submission" date="2025-08" db="UniProtKB">
        <authorList>
            <consortium name="RefSeq"/>
        </authorList>
    </citation>
    <scope>IDENTIFICATION</scope>
    <source>
        <strain evidence="4">11010-0011.00</strain>
        <tissue evidence="4">Whole body</tissue>
    </source>
</reference>
<feature type="transmembrane region" description="Helical" evidence="1">
    <location>
        <begin position="47"/>
        <end position="64"/>
    </location>
</feature>
<feature type="transmembrane region" description="Helical" evidence="1">
    <location>
        <begin position="76"/>
        <end position="93"/>
    </location>
</feature>
<organism evidence="3 4">
    <name type="scientific">Drosophila lebanonensis</name>
    <name type="common">Fruit fly</name>
    <name type="synonym">Scaptodrosophila lebanonensis</name>
    <dbReference type="NCBI Taxonomy" id="7225"/>
    <lineage>
        <taxon>Eukaryota</taxon>
        <taxon>Metazoa</taxon>
        <taxon>Ecdysozoa</taxon>
        <taxon>Arthropoda</taxon>
        <taxon>Hexapoda</taxon>
        <taxon>Insecta</taxon>
        <taxon>Pterygota</taxon>
        <taxon>Neoptera</taxon>
        <taxon>Endopterygota</taxon>
        <taxon>Diptera</taxon>
        <taxon>Brachycera</taxon>
        <taxon>Muscomorpha</taxon>
        <taxon>Ephydroidea</taxon>
        <taxon>Drosophilidae</taxon>
        <taxon>Scaptodrosophila</taxon>
    </lineage>
</organism>
<keyword evidence="3" id="KW-1185">Reference proteome</keyword>
<evidence type="ECO:0000313" key="3">
    <source>
        <dbReference type="Proteomes" id="UP000504634"/>
    </source>
</evidence>
<dbReference type="OrthoDB" id="7866785at2759"/>
<keyword evidence="2" id="KW-0732">Signal</keyword>
<dbReference type="AlphaFoldDB" id="A0A6J2TAW6"/>
<name>A0A6J2TAW6_DROLE</name>
<proteinExistence type="predicted"/>
<gene>
    <name evidence="4" type="primary">LOC115622447</name>
</gene>
<evidence type="ECO:0000256" key="1">
    <source>
        <dbReference type="SAM" id="Phobius"/>
    </source>
</evidence>
<feature type="transmembrane region" description="Helical" evidence="1">
    <location>
        <begin position="119"/>
        <end position="139"/>
    </location>
</feature>
<protein>
    <submittedName>
        <fullName evidence="4">Uncharacterized protein LOC115622447</fullName>
    </submittedName>
</protein>
<evidence type="ECO:0000313" key="4">
    <source>
        <dbReference type="RefSeq" id="XP_030372248.1"/>
    </source>
</evidence>